<organism evidence="4">
    <name type="scientific">Caenorhabditis brenneri</name>
    <name type="common">Nematode worm</name>
    <dbReference type="NCBI Taxonomy" id="135651"/>
    <lineage>
        <taxon>Eukaryota</taxon>
        <taxon>Metazoa</taxon>
        <taxon>Ecdysozoa</taxon>
        <taxon>Nematoda</taxon>
        <taxon>Chromadorea</taxon>
        <taxon>Rhabditida</taxon>
        <taxon>Rhabditina</taxon>
        <taxon>Rhabditomorpha</taxon>
        <taxon>Rhabditoidea</taxon>
        <taxon>Rhabditidae</taxon>
        <taxon>Peloderinae</taxon>
        <taxon>Caenorhabditis</taxon>
    </lineage>
</organism>
<feature type="compositionally biased region" description="Polar residues" evidence="2">
    <location>
        <begin position="532"/>
        <end position="544"/>
    </location>
</feature>
<dbReference type="eggNOG" id="ENOG502RVE3">
    <property type="taxonomic scope" value="Eukaryota"/>
</dbReference>
<dbReference type="OMA" id="RACISCV"/>
<feature type="compositionally biased region" description="Polar residues" evidence="2">
    <location>
        <begin position="84"/>
        <end position="97"/>
    </location>
</feature>
<feature type="coiled-coil region" evidence="1">
    <location>
        <begin position="403"/>
        <end position="475"/>
    </location>
</feature>
<feature type="compositionally biased region" description="Basic and acidic residues" evidence="2">
    <location>
        <begin position="482"/>
        <end position="493"/>
    </location>
</feature>
<feature type="region of interest" description="Disordered" evidence="2">
    <location>
        <begin position="477"/>
        <end position="678"/>
    </location>
</feature>
<keyword evidence="4" id="KW-1185">Reference proteome</keyword>
<feature type="region of interest" description="Disordered" evidence="2">
    <location>
        <begin position="1"/>
        <end position="182"/>
    </location>
</feature>
<evidence type="ECO:0000313" key="3">
    <source>
        <dbReference type="EMBL" id="EGT49726.1"/>
    </source>
</evidence>
<dbReference type="AlphaFoldDB" id="G0MCM4"/>
<feature type="compositionally biased region" description="Pro residues" evidence="2">
    <location>
        <begin position="162"/>
        <end position="172"/>
    </location>
</feature>
<gene>
    <name evidence="3" type="ORF">CAEBREN_04780</name>
</gene>
<evidence type="ECO:0000256" key="1">
    <source>
        <dbReference type="SAM" id="Coils"/>
    </source>
</evidence>
<dbReference type="EMBL" id="GL379790">
    <property type="protein sequence ID" value="EGT49726.1"/>
    <property type="molecule type" value="Genomic_DNA"/>
</dbReference>
<feature type="region of interest" description="Disordered" evidence="2">
    <location>
        <begin position="200"/>
        <end position="260"/>
    </location>
</feature>
<evidence type="ECO:0000313" key="4">
    <source>
        <dbReference type="Proteomes" id="UP000008068"/>
    </source>
</evidence>
<dbReference type="HOGENOM" id="CLU_332395_0_0_1"/>
<protein>
    <submittedName>
        <fullName evidence="3">Uncharacterized protein</fullName>
    </submittedName>
</protein>
<feature type="region of interest" description="Disordered" evidence="2">
    <location>
        <begin position="287"/>
        <end position="371"/>
    </location>
</feature>
<feature type="compositionally biased region" description="Pro residues" evidence="2">
    <location>
        <begin position="581"/>
        <end position="606"/>
    </location>
</feature>
<keyword evidence="1" id="KW-0175">Coiled coil</keyword>
<feature type="compositionally biased region" description="Low complexity" evidence="2">
    <location>
        <begin position="830"/>
        <end position="839"/>
    </location>
</feature>
<evidence type="ECO:0000256" key="2">
    <source>
        <dbReference type="SAM" id="MobiDB-lite"/>
    </source>
</evidence>
<feature type="region of interest" description="Disordered" evidence="2">
    <location>
        <begin position="812"/>
        <end position="861"/>
    </location>
</feature>
<feature type="compositionally biased region" description="Polar residues" evidence="2">
    <location>
        <begin position="813"/>
        <end position="829"/>
    </location>
</feature>
<feature type="compositionally biased region" description="Basic and acidic residues" evidence="2">
    <location>
        <begin position="623"/>
        <end position="650"/>
    </location>
</feature>
<sequence>MSHRFFDRSPIVRHNRQPGEGRHQQHRRERSPPRDPRLGRNGNQPSFAAARGQERASGHQQVQAPPLHQDLIHAHGQHLAHSQVVGNRQPHQNAPGNQQLPPQAHAYQQPPPQVPGYQQAPPPAHAYQQPPPQAPGYQQPPPQVPVYQQAPPPTPAYQQAPPQAPAHQPAPPQARVYQPAPSQVTVYRQAICQQAIEQHQLAKQQMAPQLARGEDVDGRQIVQQSRQREEQIRREQSRERSTPRDPRAGHPQNARGLEQVFPQALRYHQAPPPVPRHNQDQVTPQLMREEQEQRQHRARSEDEDGRRSRHQENRKQELRDRSPQRDSRHVSPAHRQEQVPLPPHTHQHAEQEQLRRHQGRPVQIKQEPDDELTIIAEFRGDGVEAARMEKQAQIFRKEQYKIREALRREKERMMTEIEEKKCAADIELARMELEEKQREIAHRRAIQAAAEKLHLAEEDKKSAEAELKVQELKKTWLQLNMTKKENDETERSARSMQTASDAAQDLNVDGTGPSTSGPAPPRRRGRPRRAANNVSNQPVPTVTRSRTRAQTAKKIKEEAARQKKREEDSLPGDLNQLLRQAPPPPPPSPRHPPSSKPVPPPLPAPALIPLNRSPTDVLCDPRLQPKEESSQRSGDADRVKKELRRIEQAARHQGQKRHAEGKKAPALRIKPEPIDDNDEISVMAEVKGQGYEAACKASEEAKLRKRARQIKEGQKKERGDIEKWKQESLTGIAKDRAEAELEMEATEVARIMREAETKKALEELQKEIDKELVNEKMLELKRLKQSNAIRQEEIDRFGANYPTGGLYLGSGPITWTQVSGSQPLNSDVTGPSSSVPAPSRRGRPRGAKTRAQAAMEKSARL</sequence>
<feature type="compositionally biased region" description="Basic and acidic residues" evidence="2">
    <location>
        <begin position="657"/>
        <end position="673"/>
    </location>
</feature>
<dbReference type="InParanoid" id="G0MCM4"/>
<proteinExistence type="predicted"/>
<feature type="compositionally biased region" description="Low complexity" evidence="2">
    <location>
        <begin position="98"/>
        <end position="108"/>
    </location>
</feature>
<feature type="compositionally biased region" description="Basic and acidic residues" evidence="2">
    <location>
        <begin position="554"/>
        <end position="568"/>
    </location>
</feature>
<feature type="compositionally biased region" description="Basic and acidic residues" evidence="2">
    <location>
        <begin position="226"/>
        <end position="248"/>
    </location>
</feature>
<feature type="compositionally biased region" description="Pro residues" evidence="2">
    <location>
        <begin position="109"/>
        <end position="155"/>
    </location>
</feature>
<name>G0MCM4_CAEBE</name>
<accession>G0MCM4</accession>
<dbReference type="STRING" id="135651.G0MCM4"/>
<dbReference type="Proteomes" id="UP000008068">
    <property type="component" value="Unassembled WGS sequence"/>
</dbReference>
<feature type="coiled-coil region" evidence="1">
    <location>
        <begin position="734"/>
        <end position="781"/>
    </location>
</feature>
<reference evidence="4" key="1">
    <citation type="submission" date="2011-07" db="EMBL/GenBank/DDBJ databases">
        <authorList>
            <consortium name="Caenorhabditis brenneri Sequencing and Analysis Consortium"/>
            <person name="Wilson R.K."/>
        </authorList>
    </citation>
    <scope>NUCLEOTIDE SEQUENCE [LARGE SCALE GENOMIC DNA]</scope>
    <source>
        <strain evidence="4">PB2801</strain>
    </source>
</reference>
<feature type="compositionally biased region" description="Basic and acidic residues" evidence="2">
    <location>
        <begin position="287"/>
        <end position="337"/>
    </location>
</feature>